<dbReference type="InterPro" id="IPR042228">
    <property type="entry name" value="Dynein_linker_3"/>
</dbReference>
<dbReference type="EMBL" id="JAHDVG010000463">
    <property type="protein sequence ID" value="KAH1187550.1"/>
    <property type="molecule type" value="Genomic_DNA"/>
</dbReference>
<dbReference type="Gene3D" id="3.20.180.20">
    <property type="entry name" value="Dynein heavy chain, N-terminal domain 2"/>
    <property type="match status" value="1"/>
</dbReference>
<protein>
    <recommendedName>
        <fullName evidence="11">Dynein heavy chain linker domain-containing protein</fullName>
    </recommendedName>
</protein>
<evidence type="ECO:0000313" key="12">
    <source>
        <dbReference type="EMBL" id="KAH1187550.1"/>
    </source>
</evidence>
<keyword evidence="4" id="KW-0493">Microtubule</keyword>
<keyword evidence="8" id="KW-0969">Cilium</keyword>
<dbReference type="GO" id="GO:0005874">
    <property type="term" value="C:microtubule"/>
    <property type="evidence" value="ECO:0007669"/>
    <property type="project" value="UniProtKB-KW"/>
</dbReference>
<dbReference type="Gene3D" id="1.20.140.100">
    <property type="entry name" value="Dynein heavy chain, N-terminal domain 2"/>
    <property type="match status" value="1"/>
</dbReference>
<evidence type="ECO:0000256" key="9">
    <source>
        <dbReference type="ARBA" id="ARBA00023212"/>
    </source>
</evidence>
<keyword evidence="5" id="KW-0547">Nucleotide-binding</keyword>
<evidence type="ECO:0000259" key="11">
    <source>
        <dbReference type="Pfam" id="PF08393"/>
    </source>
</evidence>
<gene>
    <name evidence="12" type="ORF">KIL84_020299</name>
</gene>
<proteinExistence type="inferred from homology"/>
<dbReference type="GO" id="GO:0000166">
    <property type="term" value="F:nucleotide binding"/>
    <property type="evidence" value="ECO:0007669"/>
    <property type="project" value="UniProtKB-KW"/>
</dbReference>
<dbReference type="InterPro" id="IPR042222">
    <property type="entry name" value="Dynein_2_N"/>
</dbReference>
<keyword evidence="13" id="KW-1185">Reference proteome</keyword>
<evidence type="ECO:0000256" key="6">
    <source>
        <dbReference type="ARBA" id="ARBA00023017"/>
    </source>
</evidence>
<sequence length="183" mass="21550">MFCSQDTCNQISVEGKHFEVVSRNWRLIMKESVKEANGMRVISQPQMLDKLKEAESLLDDIQKGLNDYLEKKRLFFLRFFFLCNDELLEILSETKDPLRDQPHLKKCFEGIAKLTFNHEKEITHMESAENEKVELVLRIIPASAKGLVEKWLHEVNIFSSYLGFSYCIIIFSFRSKEYHKHIS</sequence>
<feature type="domain" description="Dynein heavy chain linker" evidence="11">
    <location>
        <begin position="2"/>
        <end position="155"/>
    </location>
</feature>
<evidence type="ECO:0000256" key="5">
    <source>
        <dbReference type="ARBA" id="ARBA00022741"/>
    </source>
</evidence>
<dbReference type="GO" id="GO:0007018">
    <property type="term" value="P:microtubule-based movement"/>
    <property type="evidence" value="ECO:0007669"/>
    <property type="project" value="InterPro"/>
</dbReference>
<dbReference type="GO" id="GO:0045505">
    <property type="term" value="F:dynein intermediate chain binding"/>
    <property type="evidence" value="ECO:0007669"/>
    <property type="project" value="InterPro"/>
</dbReference>
<dbReference type="GO" id="GO:0051959">
    <property type="term" value="F:dynein light intermediate chain binding"/>
    <property type="evidence" value="ECO:0007669"/>
    <property type="project" value="InterPro"/>
</dbReference>
<evidence type="ECO:0000256" key="10">
    <source>
        <dbReference type="ARBA" id="ARBA00023273"/>
    </source>
</evidence>
<keyword evidence="6" id="KW-0243">Dynein</keyword>
<organism evidence="12 13">
    <name type="scientific">Mauremys mutica</name>
    <name type="common">yellowpond turtle</name>
    <dbReference type="NCBI Taxonomy" id="74926"/>
    <lineage>
        <taxon>Eukaryota</taxon>
        <taxon>Metazoa</taxon>
        <taxon>Chordata</taxon>
        <taxon>Craniata</taxon>
        <taxon>Vertebrata</taxon>
        <taxon>Euteleostomi</taxon>
        <taxon>Archelosauria</taxon>
        <taxon>Testudinata</taxon>
        <taxon>Testudines</taxon>
        <taxon>Cryptodira</taxon>
        <taxon>Durocryptodira</taxon>
        <taxon>Testudinoidea</taxon>
        <taxon>Geoemydidae</taxon>
        <taxon>Geoemydinae</taxon>
        <taxon>Mauremys</taxon>
    </lineage>
</organism>
<dbReference type="AlphaFoldDB" id="A0A9D3XYD9"/>
<keyword evidence="9" id="KW-0206">Cytoskeleton</keyword>
<evidence type="ECO:0000256" key="3">
    <source>
        <dbReference type="ARBA" id="ARBA00022490"/>
    </source>
</evidence>
<evidence type="ECO:0000256" key="8">
    <source>
        <dbReference type="ARBA" id="ARBA00023069"/>
    </source>
</evidence>
<dbReference type="GO" id="GO:0030286">
    <property type="term" value="C:dynein complex"/>
    <property type="evidence" value="ECO:0007669"/>
    <property type="project" value="UniProtKB-KW"/>
</dbReference>
<keyword evidence="3" id="KW-0963">Cytoplasm</keyword>
<dbReference type="PANTHER" id="PTHR22878:SF72">
    <property type="entry name" value="DYNEIN HEAVY CHAIN 3, AXONEMAL"/>
    <property type="match status" value="1"/>
</dbReference>
<evidence type="ECO:0000313" key="13">
    <source>
        <dbReference type="Proteomes" id="UP000827986"/>
    </source>
</evidence>
<accession>A0A9D3XYD9</accession>
<dbReference type="PANTHER" id="PTHR22878">
    <property type="entry name" value="DYNEIN HEAVY CHAIN 6, AXONEMAL-LIKE-RELATED"/>
    <property type="match status" value="1"/>
</dbReference>
<reference evidence="12" key="1">
    <citation type="submission" date="2021-09" db="EMBL/GenBank/DDBJ databases">
        <title>The genome of Mauremys mutica provides insights into the evolution of semi-aquatic lifestyle.</title>
        <authorList>
            <person name="Gong S."/>
            <person name="Gao Y."/>
        </authorList>
    </citation>
    <scope>NUCLEOTIDE SEQUENCE</scope>
    <source>
        <strain evidence="12">MM-2020</strain>
        <tissue evidence="12">Muscle</tissue>
    </source>
</reference>
<dbReference type="FunFam" id="3.20.180.20:FF:000003">
    <property type="entry name" value="Dynein heavy chain 12, axonemal"/>
    <property type="match status" value="1"/>
</dbReference>
<dbReference type="InterPro" id="IPR013602">
    <property type="entry name" value="Dynein_heavy_linker"/>
</dbReference>
<keyword evidence="10" id="KW-0966">Cell projection</keyword>
<dbReference type="Proteomes" id="UP000827986">
    <property type="component" value="Unassembled WGS sequence"/>
</dbReference>
<keyword evidence="7" id="KW-0175">Coiled coil</keyword>
<evidence type="ECO:0000256" key="2">
    <source>
        <dbReference type="ARBA" id="ARBA00008887"/>
    </source>
</evidence>
<comment type="caution">
    <text evidence="12">The sequence shown here is derived from an EMBL/GenBank/DDBJ whole genome shotgun (WGS) entry which is preliminary data.</text>
</comment>
<name>A0A9D3XYD9_9SAUR</name>
<dbReference type="InterPro" id="IPR026983">
    <property type="entry name" value="DHC"/>
</dbReference>
<dbReference type="GO" id="GO:0005930">
    <property type="term" value="C:axoneme"/>
    <property type="evidence" value="ECO:0007669"/>
    <property type="project" value="UniProtKB-SubCell"/>
</dbReference>
<evidence type="ECO:0000256" key="4">
    <source>
        <dbReference type="ARBA" id="ARBA00022701"/>
    </source>
</evidence>
<evidence type="ECO:0000256" key="1">
    <source>
        <dbReference type="ARBA" id="ARBA00004430"/>
    </source>
</evidence>
<comment type="similarity">
    <text evidence="2">Belongs to the dynein heavy chain family.</text>
</comment>
<dbReference type="OrthoDB" id="10251809at2759"/>
<dbReference type="Pfam" id="PF08393">
    <property type="entry name" value="DHC_N2"/>
    <property type="match status" value="1"/>
</dbReference>
<evidence type="ECO:0000256" key="7">
    <source>
        <dbReference type="ARBA" id="ARBA00023054"/>
    </source>
</evidence>
<comment type="subcellular location">
    <subcellularLocation>
        <location evidence="1">Cytoplasm</location>
        <location evidence="1">Cytoskeleton</location>
        <location evidence="1">Cilium axoneme</location>
    </subcellularLocation>
</comment>